<dbReference type="SMART" id="SM00267">
    <property type="entry name" value="GGDEF"/>
    <property type="match status" value="1"/>
</dbReference>
<keyword evidence="6" id="KW-1185">Reference proteome</keyword>
<dbReference type="Pfam" id="PF00990">
    <property type="entry name" value="GGDEF"/>
    <property type="match status" value="1"/>
</dbReference>
<organism evidence="5 6">
    <name type="scientific">Nocardia macrotermitis</name>
    <dbReference type="NCBI Taxonomy" id="2585198"/>
    <lineage>
        <taxon>Bacteria</taxon>
        <taxon>Bacillati</taxon>
        <taxon>Actinomycetota</taxon>
        <taxon>Actinomycetes</taxon>
        <taxon>Mycobacteriales</taxon>
        <taxon>Nocardiaceae</taxon>
        <taxon>Nocardia</taxon>
    </lineage>
</organism>
<evidence type="ECO:0000259" key="3">
    <source>
        <dbReference type="PROSITE" id="PS50113"/>
    </source>
</evidence>
<reference evidence="5 6" key="1">
    <citation type="submission" date="2019-10" db="EMBL/GenBank/DDBJ databases">
        <title>Nocardia macrotermitis sp. nov. and Nocardia aurantia sp. nov., isolated from the gut of fungus growing-termite Macrotermes natalensis.</title>
        <authorList>
            <person name="Benndorf R."/>
            <person name="Schwitalla J."/>
            <person name="Martin K."/>
            <person name="De Beer W."/>
            <person name="Kaster A.-K."/>
            <person name="Vollmers J."/>
            <person name="Poulsen M."/>
            <person name="Beemelmanns C."/>
        </authorList>
    </citation>
    <scope>NUCLEOTIDE SEQUENCE [LARGE SCALE GENOMIC DNA]</scope>
    <source>
        <strain evidence="5 6">RB20</strain>
    </source>
</reference>
<dbReference type="InterPro" id="IPR000700">
    <property type="entry name" value="PAS-assoc_C"/>
</dbReference>
<dbReference type="SUPFAM" id="SSF55073">
    <property type="entry name" value="Nucleotide cyclase"/>
    <property type="match status" value="1"/>
</dbReference>
<evidence type="ECO:0000259" key="4">
    <source>
        <dbReference type="PROSITE" id="PS50887"/>
    </source>
</evidence>
<dbReference type="Proteomes" id="UP000438448">
    <property type="component" value="Unassembled WGS sequence"/>
</dbReference>
<dbReference type="InterPro" id="IPR052155">
    <property type="entry name" value="Biofilm_reg_signaling"/>
</dbReference>
<dbReference type="PROSITE" id="PS50113">
    <property type="entry name" value="PAC"/>
    <property type="match status" value="1"/>
</dbReference>
<evidence type="ECO:0000256" key="1">
    <source>
        <dbReference type="SAM" id="MobiDB-lite"/>
    </source>
</evidence>
<name>A0A7K0D7L1_9NOCA</name>
<dbReference type="InterPro" id="IPR035965">
    <property type="entry name" value="PAS-like_dom_sf"/>
</dbReference>
<feature type="domain" description="PAC" evidence="3">
    <location>
        <begin position="213"/>
        <end position="265"/>
    </location>
</feature>
<dbReference type="Gene3D" id="3.30.70.270">
    <property type="match status" value="1"/>
</dbReference>
<proteinExistence type="predicted"/>
<dbReference type="PANTHER" id="PTHR44757:SF2">
    <property type="entry name" value="BIOFILM ARCHITECTURE MAINTENANCE PROTEIN MBAA"/>
    <property type="match status" value="1"/>
</dbReference>
<dbReference type="EMBL" id="WEGK01000011">
    <property type="protein sequence ID" value="MQY21746.1"/>
    <property type="molecule type" value="Genomic_DNA"/>
</dbReference>
<dbReference type="SUPFAM" id="SSF55785">
    <property type="entry name" value="PYP-like sensor domain (PAS domain)"/>
    <property type="match status" value="1"/>
</dbReference>
<dbReference type="CDD" id="cd00130">
    <property type="entry name" value="PAS"/>
    <property type="match status" value="1"/>
</dbReference>
<evidence type="ECO:0000259" key="2">
    <source>
        <dbReference type="PROSITE" id="PS50112"/>
    </source>
</evidence>
<dbReference type="InterPro" id="IPR000160">
    <property type="entry name" value="GGDEF_dom"/>
</dbReference>
<gene>
    <name evidence="5" type="ORF">NRB20_48590</name>
</gene>
<dbReference type="Gene3D" id="3.30.450.20">
    <property type="entry name" value="PAS domain"/>
    <property type="match status" value="1"/>
</dbReference>
<evidence type="ECO:0008006" key="7">
    <source>
        <dbReference type="Google" id="ProtNLM"/>
    </source>
</evidence>
<dbReference type="InterPro" id="IPR043128">
    <property type="entry name" value="Rev_trsase/Diguanyl_cyclase"/>
</dbReference>
<dbReference type="PROSITE" id="PS50112">
    <property type="entry name" value="PAS"/>
    <property type="match status" value="1"/>
</dbReference>
<dbReference type="InterPro" id="IPR013656">
    <property type="entry name" value="PAS_4"/>
</dbReference>
<dbReference type="CDD" id="cd01949">
    <property type="entry name" value="GGDEF"/>
    <property type="match status" value="1"/>
</dbReference>
<protein>
    <recommendedName>
        <fullName evidence="7">Diguanylate cyclase</fullName>
    </recommendedName>
</protein>
<dbReference type="SMART" id="SM00091">
    <property type="entry name" value="PAS"/>
    <property type="match status" value="1"/>
</dbReference>
<accession>A0A7K0D7L1</accession>
<dbReference type="AlphaFoldDB" id="A0A7K0D7L1"/>
<sequence length="454" mass="49083">MCKIGEGYADLASNSEGVLESMDRNALVAAWWRELSATGEGPAEPEVARGLLTRLVDALASVFLAREFDATAANGIGEALADAGWTDATVPIRTVQVLQPLIEGCARPGAGARFALITAALAQGHQMGLTRQQLRKDQNARFRIVFDSADIAIAIGDTDGTLVDTNRGLAQMIGVPVEQLRGISIYDFAHPDDQEEIRALIFDKLVPAGEGSVKLERRLLRKDGTVGWVAFSITYVQGTEGHGDYLLAVGEDVTERHRLQQELHWQARHDPLTGLPNRRCLLERIESASSEVGDDDQVGLCFVDLDRFKPINDMYGHGTGDRVLTEVAARFGDSVREQDCLIARIGGDEFVALIPPPAENDVVTTIVDQLQSSLLEPISVDGHQLHVSASIGAIVTPLAGSDAESLLDSADTVLYLAKANHKGRSVLRTSHRTTDRHVRPPESSALGRNTDPQP</sequence>
<feature type="region of interest" description="Disordered" evidence="1">
    <location>
        <begin position="425"/>
        <end position="454"/>
    </location>
</feature>
<feature type="domain" description="PAS" evidence="2">
    <location>
        <begin position="138"/>
        <end position="209"/>
    </location>
</feature>
<dbReference type="Pfam" id="PF08448">
    <property type="entry name" value="PAS_4"/>
    <property type="match status" value="1"/>
</dbReference>
<comment type="caution">
    <text evidence="5">The sequence shown here is derived from an EMBL/GenBank/DDBJ whole genome shotgun (WGS) entry which is preliminary data.</text>
</comment>
<dbReference type="InterPro" id="IPR029787">
    <property type="entry name" value="Nucleotide_cyclase"/>
</dbReference>
<dbReference type="NCBIfam" id="TIGR00254">
    <property type="entry name" value="GGDEF"/>
    <property type="match status" value="1"/>
</dbReference>
<evidence type="ECO:0000313" key="5">
    <source>
        <dbReference type="EMBL" id="MQY21746.1"/>
    </source>
</evidence>
<dbReference type="InterPro" id="IPR000014">
    <property type="entry name" value="PAS"/>
</dbReference>
<dbReference type="SMART" id="SM00086">
    <property type="entry name" value="PAC"/>
    <property type="match status" value="1"/>
</dbReference>
<dbReference type="InterPro" id="IPR001610">
    <property type="entry name" value="PAC"/>
</dbReference>
<dbReference type="PROSITE" id="PS50887">
    <property type="entry name" value="GGDEF"/>
    <property type="match status" value="1"/>
</dbReference>
<dbReference type="PANTHER" id="PTHR44757">
    <property type="entry name" value="DIGUANYLATE CYCLASE DGCP"/>
    <property type="match status" value="1"/>
</dbReference>
<evidence type="ECO:0000313" key="6">
    <source>
        <dbReference type="Proteomes" id="UP000438448"/>
    </source>
</evidence>
<feature type="domain" description="GGDEF" evidence="4">
    <location>
        <begin position="296"/>
        <end position="432"/>
    </location>
</feature>
<dbReference type="NCBIfam" id="TIGR00229">
    <property type="entry name" value="sensory_box"/>
    <property type="match status" value="1"/>
</dbReference>